<dbReference type="RefSeq" id="WP_054750492.1">
    <property type="nucleotide sequence ID" value="NZ_AYZK01000003.1"/>
</dbReference>
<dbReference type="OrthoDB" id="2293721at2"/>
<dbReference type="EMBL" id="AYZK01000003">
    <property type="protein sequence ID" value="KRM87257.1"/>
    <property type="molecule type" value="Genomic_DNA"/>
</dbReference>
<keyword evidence="1" id="KW-1133">Transmembrane helix</keyword>
<comment type="caution">
    <text evidence="2">The sequence shown here is derived from an EMBL/GenBank/DDBJ whole genome shotgun (WGS) entry which is preliminary data.</text>
</comment>
<dbReference type="NCBIfam" id="NF033218">
    <property type="entry name" value="anchor_AmaP"/>
    <property type="match status" value="1"/>
</dbReference>
<gene>
    <name evidence="2" type="ORF">FD19_GL001415</name>
</gene>
<name>A0A0R2CFP8_9LACO</name>
<keyword evidence="1" id="KW-0812">Transmembrane</keyword>
<organism evidence="2 3">
    <name type="scientific">Lacticaseibacillus thailandensis DSM 22698 = JCM 13996</name>
    <dbReference type="NCBI Taxonomy" id="1423810"/>
    <lineage>
        <taxon>Bacteria</taxon>
        <taxon>Bacillati</taxon>
        <taxon>Bacillota</taxon>
        <taxon>Bacilli</taxon>
        <taxon>Lactobacillales</taxon>
        <taxon>Lactobacillaceae</taxon>
        <taxon>Lacticaseibacillus</taxon>
    </lineage>
</organism>
<protein>
    <recommendedName>
        <fullName evidence="4">Alkaline shock response membrane anchor protein AmaP</fullName>
    </recommendedName>
</protein>
<dbReference type="STRING" id="1423810.FD19_GL001415"/>
<sequence length="178" mass="19213">MRPLTKLGLGLIAIVGLATTAAFAATLWPVPNLLALYTTQTNWLRPLLLGMVAVTAVTFVVMLLMAIFRRSTTQRLALATPNGQLTMDRQAVEHAIAKAVAANHPVRDADVTVTMHERSVHHVAVDATPLQRQQLATLATGIEQTVKDVLANTLGVPVQRVSIHLTPVNARQRPAKVL</sequence>
<keyword evidence="3" id="KW-1185">Reference proteome</keyword>
<dbReference type="AlphaFoldDB" id="A0A0R2CFP8"/>
<dbReference type="PATRIC" id="fig|1423810.4.peg.1454"/>
<evidence type="ECO:0000313" key="2">
    <source>
        <dbReference type="EMBL" id="KRM87257.1"/>
    </source>
</evidence>
<evidence type="ECO:0000313" key="3">
    <source>
        <dbReference type="Proteomes" id="UP000051789"/>
    </source>
</evidence>
<reference evidence="2 3" key="1">
    <citation type="journal article" date="2015" name="Genome Announc.">
        <title>Expanding the biotechnology potential of lactobacilli through comparative genomics of 213 strains and associated genera.</title>
        <authorList>
            <person name="Sun Z."/>
            <person name="Harris H.M."/>
            <person name="McCann A."/>
            <person name="Guo C."/>
            <person name="Argimon S."/>
            <person name="Zhang W."/>
            <person name="Yang X."/>
            <person name="Jeffery I.B."/>
            <person name="Cooney J.C."/>
            <person name="Kagawa T.F."/>
            <person name="Liu W."/>
            <person name="Song Y."/>
            <person name="Salvetti E."/>
            <person name="Wrobel A."/>
            <person name="Rasinkangas P."/>
            <person name="Parkhill J."/>
            <person name="Rea M.C."/>
            <person name="O'Sullivan O."/>
            <person name="Ritari J."/>
            <person name="Douillard F.P."/>
            <person name="Paul Ross R."/>
            <person name="Yang R."/>
            <person name="Briner A.E."/>
            <person name="Felis G.E."/>
            <person name="de Vos W.M."/>
            <person name="Barrangou R."/>
            <person name="Klaenhammer T.R."/>
            <person name="Caufield P.W."/>
            <person name="Cui Y."/>
            <person name="Zhang H."/>
            <person name="O'Toole P.W."/>
        </authorList>
    </citation>
    <scope>NUCLEOTIDE SEQUENCE [LARGE SCALE GENOMIC DNA]</scope>
    <source>
        <strain evidence="2 3">DSM 22698</strain>
    </source>
</reference>
<dbReference type="Proteomes" id="UP000051789">
    <property type="component" value="Unassembled WGS sequence"/>
</dbReference>
<proteinExistence type="predicted"/>
<evidence type="ECO:0000256" key="1">
    <source>
        <dbReference type="SAM" id="Phobius"/>
    </source>
</evidence>
<feature type="transmembrane region" description="Helical" evidence="1">
    <location>
        <begin position="48"/>
        <end position="68"/>
    </location>
</feature>
<accession>A0A0R2CFP8</accession>
<keyword evidence="1" id="KW-0472">Membrane</keyword>
<evidence type="ECO:0008006" key="4">
    <source>
        <dbReference type="Google" id="ProtNLM"/>
    </source>
</evidence>